<accession>L0R9P1</accession>
<dbReference type="InterPro" id="IPR050957">
    <property type="entry name" value="BMP_lipoprotein"/>
</dbReference>
<evidence type="ECO:0000259" key="7">
    <source>
        <dbReference type="Pfam" id="PF02608"/>
    </source>
</evidence>
<dbReference type="PANTHER" id="PTHR34296">
    <property type="entry name" value="TRANSCRIPTIONAL ACTIVATOR PROTEIN MED"/>
    <property type="match status" value="1"/>
</dbReference>
<keyword evidence="5" id="KW-0472">Membrane</keyword>
<keyword evidence="6 8" id="KW-0449">Lipoprotein</keyword>
<dbReference type="CDD" id="cd06354">
    <property type="entry name" value="PBP1_PrnA-like"/>
    <property type="match status" value="1"/>
</dbReference>
<dbReference type="KEGG" id="dhy:DESAM_21212"/>
<keyword evidence="3" id="KW-1003">Cell membrane</keyword>
<sequence length="329" mass="35701">MKKFITTIILLIGFSSIVWAKQPVVGFVTGASGLGDLSYNDMSYGGVRKAQQEYKFKLIILEPGKSGKSTEKEFINIIKISDILLLVGAQHAQLVEETAGKFPDKKFILLEVPIDTMENVSSVAFKQGEGSFLAGALAAYMSKTGKIGFIGATPVPAVREFEHGYIKGAEYAVPEIKVEVAYVTPLGDFSGFKAPDKGYVIAMNQYRNGADTVFTVAGLTGNGVIEAARRSGNFAIGVDSDQDSLAKGFVLTSMIKRLGIASYNELKAAMENRFNPGPTYYGLKEGGIGLSQMKYTRDKIPEKILKKIAQIKSKIINGEIQVNFKTPPR</sequence>
<evidence type="ECO:0000313" key="8">
    <source>
        <dbReference type="EMBL" id="CCO23493.1"/>
    </source>
</evidence>
<dbReference type="SUPFAM" id="SSF53822">
    <property type="entry name" value="Periplasmic binding protein-like I"/>
    <property type="match status" value="1"/>
</dbReference>
<evidence type="ECO:0000256" key="5">
    <source>
        <dbReference type="ARBA" id="ARBA00023136"/>
    </source>
</evidence>
<dbReference type="STRING" id="1121451.DESAM_21212"/>
<dbReference type="Gene3D" id="3.40.50.2300">
    <property type="match status" value="2"/>
</dbReference>
<organism evidence="8 9">
    <name type="scientific">Maridesulfovibrio hydrothermalis AM13 = DSM 14728</name>
    <dbReference type="NCBI Taxonomy" id="1121451"/>
    <lineage>
        <taxon>Bacteria</taxon>
        <taxon>Pseudomonadati</taxon>
        <taxon>Thermodesulfobacteriota</taxon>
        <taxon>Desulfovibrionia</taxon>
        <taxon>Desulfovibrionales</taxon>
        <taxon>Desulfovibrionaceae</taxon>
        <taxon>Maridesulfovibrio</taxon>
    </lineage>
</organism>
<dbReference type="Proteomes" id="UP000010808">
    <property type="component" value="Chromosome"/>
</dbReference>
<reference evidence="8 9" key="1">
    <citation type="submission" date="2012-10" db="EMBL/GenBank/DDBJ databases">
        <authorList>
            <person name="Genoscope - CEA"/>
        </authorList>
    </citation>
    <scope>NUCLEOTIDE SEQUENCE [LARGE SCALE GENOMIC DNA]</scope>
    <source>
        <strain evidence="9">AM13 / DSM 14728</strain>
    </source>
</reference>
<comment type="subcellular location">
    <subcellularLocation>
        <location evidence="1">Cell membrane</location>
        <topology evidence="1">Lipid-anchor</topology>
    </subcellularLocation>
</comment>
<name>L0R9P1_9BACT</name>
<dbReference type="eggNOG" id="COG1744">
    <property type="taxonomic scope" value="Bacteria"/>
</dbReference>
<keyword evidence="9" id="KW-1185">Reference proteome</keyword>
<dbReference type="PATRIC" id="fig|1121451.3.peg.1463"/>
<dbReference type="EMBL" id="FO203522">
    <property type="protein sequence ID" value="CCO23493.1"/>
    <property type="molecule type" value="Genomic_DNA"/>
</dbReference>
<proteinExistence type="inferred from homology"/>
<gene>
    <name evidence="8" type="ORF">DESAM_21212</name>
</gene>
<dbReference type="Pfam" id="PF02608">
    <property type="entry name" value="Bmp"/>
    <property type="match status" value="1"/>
</dbReference>
<dbReference type="HOGENOM" id="CLU_038813_0_1_7"/>
<comment type="similarity">
    <text evidence="2">Belongs to the BMP lipoprotein family.</text>
</comment>
<dbReference type="InterPro" id="IPR003760">
    <property type="entry name" value="PnrA-like"/>
</dbReference>
<keyword evidence="4" id="KW-0732">Signal</keyword>
<dbReference type="RefSeq" id="WP_015336097.1">
    <property type="nucleotide sequence ID" value="NC_020055.1"/>
</dbReference>
<evidence type="ECO:0000256" key="6">
    <source>
        <dbReference type="ARBA" id="ARBA00023288"/>
    </source>
</evidence>
<evidence type="ECO:0000256" key="1">
    <source>
        <dbReference type="ARBA" id="ARBA00004193"/>
    </source>
</evidence>
<dbReference type="PANTHER" id="PTHR34296:SF2">
    <property type="entry name" value="ABC TRANSPORTER GUANOSINE-BINDING PROTEIN NUPN"/>
    <property type="match status" value="1"/>
</dbReference>
<dbReference type="InterPro" id="IPR028082">
    <property type="entry name" value="Peripla_BP_I"/>
</dbReference>
<dbReference type="OrthoDB" id="9769871at2"/>
<evidence type="ECO:0000256" key="2">
    <source>
        <dbReference type="ARBA" id="ARBA00008610"/>
    </source>
</evidence>
<evidence type="ECO:0000313" key="9">
    <source>
        <dbReference type="Proteomes" id="UP000010808"/>
    </source>
</evidence>
<dbReference type="AlphaFoldDB" id="L0R9P1"/>
<dbReference type="GO" id="GO:0005886">
    <property type="term" value="C:plasma membrane"/>
    <property type="evidence" value="ECO:0007669"/>
    <property type="project" value="UniProtKB-SubCell"/>
</dbReference>
<evidence type="ECO:0000256" key="4">
    <source>
        <dbReference type="ARBA" id="ARBA00022729"/>
    </source>
</evidence>
<evidence type="ECO:0000256" key="3">
    <source>
        <dbReference type="ARBA" id="ARBA00022475"/>
    </source>
</evidence>
<protein>
    <submittedName>
        <fullName evidence="8">Basic membrane lipoprotein</fullName>
    </submittedName>
</protein>
<feature type="domain" description="ABC transporter substrate-binding protein PnrA-like" evidence="7">
    <location>
        <begin position="29"/>
        <end position="323"/>
    </location>
</feature>